<evidence type="ECO:0000313" key="2">
    <source>
        <dbReference type="Proteomes" id="UP001292216"/>
    </source>
</evidence>
<protein>
    <submittedName>
        <fullName evidence="1">Uncharacterized protein</fullName>
    </submittedName>
</protein>
<dbReference type="EMBL" id="JAYERP010000001">
    <property type="protein sequence ID" value="MEA3570351.1"/>
    <property type="molecule type" value="Genomic_DNA"/>
</dbReference>
<accession>A0ABU5PKF2</accession>
<dbReference type="RefSeq" id="WP_009224152.1">
    <property type="nucleotide sequence ID" value="NZ_CBCSKM010000004.1"/>
</dbReference>
<organism evidence="1 2">
    <name type="scientific">Paenibacillus phoenicis</name>
    <dbReference type="NCBI Taxonomy" id="554117"/>
    <lineage>
        <taxon>Bacteria</taxon>
        <taxon>Bacillati</taxon>
        <taxon>Bacillota</taxon>
        <taxon>Bacilli</taxon>
        <taxon>Bacillales</taxon>
        <taxon>Paenibacillaceae</taxon>
        <taxon>Paenibacillus</taxon>
    </lineage>
</organism>
<sequence length="132" mass="15213">MNKLPPNKSTKSSLQEVENFLIQTYSAKKIPVSNFEELRNDAQVKFDRIVACFEVDHPEVLKSIFNEDEKKMHEDFIHEHRNTSFATPWQKINAGQLLRIVLESEDGVSFSNFTVQGLCMRLVNDLSALKTQ</sequence>
<dbReference type="Proteomes" id="UP001292216">
    <property type="component" value="Unassembled WGS sequence"/>
</dbReference>
<name>A0ABU5PKF2_9BACL</name>
<keyword evidence="2" id="KW-1185">Reference proteome</keyword>
<evidence type="ECO:0000313" key="1">
    <source>
        <dbReference type="EMBL" id="MEA3570351.1"/>
    </source>
</evidence>
<gene>
    <name evidence="1" type="ORF">U9M73_10105</name>
</gene>
<comment type="caution">
    <text evidence="1">The sequence shown here is derived from an EMBL/GenBank/DDBJ whole genome shotgun (WGS) entry which is preliminary data.</text>
</comment>
<proteinExistence type="predicted"/>
<reference evidence="1 2" key="1">
    <citation type="submission" date="2023-12" db="EMBL/GenBank/DDBJ databases">
        <title>Whole genome sequencing of Paenibacillus phoenicis isolated from the Phoenix Mars Lander spacecraft assembly facility.</title>
        <authorList>
            <person name="Garcia A."/>
            <person name="Venkateswaran K."/>
        </authorList>
    </citation>
    <scope>NUCLEOTIDE SEQUENCE [LARGE SCALE GENOMIC DNA]</scope>
    <source>
        <strain evidence="1 2">3PO2SA</strain>
    </source>
</reference>